<accession>A0A979FK94</accession>
<dbReference type="CDD" id="cd02801">
    <property type="entry name" value="DUS_like_FMN"/>
    <property type="match status" value="1"/>
</dbReference>
<dbReference type="SUPFAM" id="SSF51395">
    <property type="entry name" value="FMN-linked oxidoreductases"/>
    <property type="match status" value="1"/>
</dbReference>
<evidence type="ECO:0000313" key="17">
    <source>
        <dbReference type="RefSeq" id="XP_047737409.1"/>
    </source>
</evidence>
<dbReference type="RefSeq" id="XP_047737409.1">
    <property type="nucleotide sequence ID" value="XM_047881453.1"/>
</dbReference>
<dbReference type="CTD" id="33190"/>
<feature type="domain" description="DUS-like FMN-binding" evidence="15">
    <location>
        <begin position="352"/>
        <end position="467"/>
    </location>
</feature>
<evidence type="ECO:0000256" key="5">
    <source>
        <dbReference type="ARBA" id="ARBA00022857"/>
    </source>
</evidence>
<dbReference type="Pfam" id="PF01207">
    <property type="entry name" value="Dus"/>
    <property type="match status" value="2"/>
</dbReference>
<comment type="catalytic activity">
    <reaction evidence="13">
        <text>5,6-dihydrouridine(17) in tRNA + NADP(+) = uridine(17) in tRNA + NADPH + H(+)</text>
        <dbReference type="Rhea" id="RHEA:53368"/>
        <dbReference type="Rhea" id="RHEA-COMP:13541"/>
        <dbReference type="Rhea" id="RHEA-COMP:13542"/>
        <dbReference type="ChEBI" id="CHEBI:15378"/>
        <dbReference type="ChEBI" id="CHEBI:57783"/>
        <dbReference type="ChEBI" id="CHEBI:58349"/>
        <dbReference type="ChEBI" id="CHEBI:65315"/>
        <dbReference type="ChEBI" id="CHEBI:74443"/>
        <dbReference type="EC" id="1.3.1.88"/>
    </reaction>
    <physiologicalReaction direction="right-to-left" evidence="13">
        <dbReference type="Rhea" id="RHEA:53370"/>
    </physiologicalReaction>
</comment>
<feature type="compositionally biased region" description="Basic and acidic residues" evidence="14">
    <location>
        <begin position="181"/>
        <end position="193"/>
    </location>
</feature>
<name>A0A979FK94_HYAAZ</name>
<keyword evidence="7" id="KW-0520">NAD</keyword>
<evidence type="ECO:0000256" key="11">
    <source>
        <dbReference type="ARBA" id="ARBA00047652"/>
    </source>
</evidence>
<feature type="region of interest" description="Disordered" evidence="14">
    <location>
        <begin position="148"/>
        <end position="218"/>
    </location>
</feature>
<keyword evidence="2" id="KW-0285">Flavoprotein</keyword>
<comment type="similarity">
    <text evidence="8">Belongs to the Dus family. Dus1 subfamily.</text>
</comment>
<dbReference type="InterPro" id="IPR018517">
    <property type="entry name" value="tRNA_hU_synthase_CS"/>
</dbReference>
<evidence type="ECO:0000313" key="16">
    <source>
        <dbReference type="Proteomes" id="UP000694843"/>
    </source>
</evidence>
<comment type="catalytic activity">
    <reaction evidence="12">
        <text>5,6-dihydrouridine(16) in tRNA + NAD(+) = uridine(16) in tRNA + NADH + H(+)</text>
        <dbReference type="Rhea" id="RHEA:53380"/>
        <dbReference type="Rhea" id="RHEA-COMP:13543"/>
        <dbReference type="Rhea" id="RHEA-COMP:13544"/>
        <dbReference type="ChEBI" id="CHEBI:15378"/>
        <dbReference type="ChEBI" id="CHEBI:57540"/>
        <dbReference type="ChEBI" id="CHEBI:57945"/>
        <dbReference type="ChEBI" id="CHEBI:65315"/>
        <dbReference type="ChEBI" id="CHEBI:74443"/>
        <dbReference type="EC" id="1.3.1.88"/>
    </reaction>
    <physiologicalReaction direction="right-to-left" evidence="12">
        <dbReference type="Rhea" id="RHEA:53382"/>
    </physiologicalReaction>
</comment>
<keyword evidence="3" id="KW-0288">FMN</keyword>
<evidence type="ECO:0000256" key="14">
    <source>
        <dbReference type="SAM" id="MobiDB-lite"/>
    </source>
</evidence>
<feature type="domain" description="DUS-like FMN-binding" evidence="15">
    <location>
        <begin position="242"/>
        <end position="351"/>
    </location>
</feature>
<dbReference type="GeneID" id="108671151"/>
<feature type="compositionally biased region" description="Polar residues" evidence="14">
    <location>
        <begin position="148"/>
        <end position="159"/>
    </location>
</feature>
<evidence type="ECO:0000256" key="13">
    <source>
        <dbReference type="ARBA" id="ARBA00049467"/>
    </source>
</evidence>
<evidence type="ECO:0000256" key="12">
    <source>
        <dbReference type="ARBA" id="ARBA00048934"/>
    </source>
</evidence>
<comment type="cofactor">
    <cofactor evidence="1">
        <name>FMN</name>
        <dbReference type="ChEBI" id="CHEBI:58210"/>
    </cofactor>
</comment>
<reference evidence="17" key="1">
    <citation type="submission" date="2025-08" db="UniProtKB">
        <authorList>
            <consortium name="RefSeq"/>
        </authorList>
    </citation>
    <scope>IDENTIFICATION</scope>
    <source>
        <tissue evidence="17">Whole organism</tissue>
    </source>
</reference>
<evidence type="ECO:0000256" key="4">
    <source>
        <dbReference type="ARBA" id="ARBA00022694"/>
    </source>
</evidence>
<gene>
    <name evidence="17" type="primary">LOC108671151</name>
</gene>
<keyword evidence="5" id="KW-0521">NADP</keyword>
<evidence type="ECO:0000256" key="9">
    <source>
        <dbReference type="ARBA" id="ARBA00038890"/>
    </source>
</evidence>
<comment type="catalytic activity">
    <reaction evidence="11">
        <text>5,6-dihydrouridine(16) in tRNA + NADP(+) = uridine(16) in tRNA + NADPH + H(+)</text>
        <dbReference type="Rhea" id="RHEA:53376"/>
        <dbReference type="Rhea" id="RHEA-COMP:13543"/>
        <dbReference type="Rhea" id="RHEA-COMP:13544"/>
        <dbReference type="ChEBI" id="CHEBI:15378"/>
        <dbReference type="ChEBI" id="CHEBI:57783"/>
        <dbReference type="ChEBI" id="CHEBI:58349"/>
        <dbReference type="ChEBI" id="CHEBI:65315"/>
        <dbReference type="ChEBI" id="CHEBI:74443"/>
        <dbReference type="EC" id="1.3.1.88"/>
    </reaction>
    <physiologicalReaction direction="right-to-left" evidence="11">
        <dbReference type="Rhea" id="RHEA:53378"/>
    </physiologicalReaction>
</comment>
<dbReference type="AlphaFoldDB" id="A0A979FK94"/>
<evidence type="ECO:0000256" key="3">
    <source>
        <dbReference type="ARBA" id="ARBA00022643"/>
    </source>
</evidence>
<dbReference type="PANTHER" id="PTHR11082">
    <property type="entry name" value="TRNA-DIHYDROURIDINE SYNTHASE"/>
    <property type="match status" value="1"/>
</dbReference>
<comment type="catalytic activity">
    <reaction evidence="10">
        <text>5,6-dihydrouridine(17) in tRNA + NAD(+) = uridine(17) in tRNA + NADH + H(+)</text>
        <dbReference type="Rhea" id="RHEA:53372"/>
        <dbReference type="Rhea" id="RHEA-COMP:13541"/>
        <dbReference type="Rhea" id="RHEA-COMP:13542"/>
        <dbReference type="ChEBI" id="CHEBI:15378"/>
        <dbReference type="ChEBI" id="CHEBI:57540"/>
        <dbReference type="ChEBI" id="CHEBI:57945"/>
        <dbReference type="ChEBI" id="CHEBI:65315"/>
        <dbReference type="ChEBI" id="CHEBI:74443"/>
        <dbReference type="EC" id="1.3.1.88"/>
    </reaction>
    <physiologicalReaction direction="right-to-left" evidence="10">
        <dbReference type="Rhea" id="RHEA:53374"/>
    </physiologicalReaction>
</comment>
<dbReference type="EC" id="1.3.1.88" evidence="9"/>
<dbReference type="InterPro" id="IPR013785">
    <property type="entry name" value="Aldolase_TIM"/>
</dbReference>
<sequence>MDDPDFEINPNQEMPGINNKNIRALEECKEKCTVNNGNSKDEHEKLIDPVVCKINGSPRNSVKLDSHTTDLSPCMSTCTDTVSGKSNSMFDVLSSTRCYSSDNISPKNCCSARNLHLVKNEKQNSETLHSEIQSSEYGSLSLKYAINTLPNSPNHSSNAETEHHNRPLNSTQHNLKKQTHTRTDGHMDDKEAGRNSSSPSEEVMAPDNSVREVTSPRGACVRGEHPGWALWRGPLRGAHLVVAPMVDASELPWRLLSRRYGAELCYTPMLHSVVLVRDARYRRDNLQSCEQDRPLIVQICGNDPATVGEACRLVSPHCDAVDINLGCPQAIARKGRYGAFLMDHWDLVHNIEAVDVPVFANGNIQYKADVERCLAATGAQGVMSAEGNLHNPAIFADPSLFPGSAPTVWQMALEYLQLAEEHPCPLSYSRGHLFKLLHHCFSMAENSDIRQTVSRCSSVADMQNAVQLLKERMTPYVTGQTSWVPENNYLEQLPLRPWLCQPYVRTSPAEHARRCREGQLKAQQRQEIMSGIEGKRALECDDFEEKEADLLLRSGAFGTLSKKKAKKLLRNPRKKFLGSNSETVNLCICRSPRGGKCEYELCKACCKGKCYTDNLDCTGHRIWVKTNRRKASSLPPSTSKLQPTTADENVLFAPALNSSENIR</sequence>
<dbReference type="GO" id="GO:0017150">
    <property type="term" value="F:tRNA dihydrouridine synthase activity"/>
    <property type="evidence" value="ECO:0007669"/>
    <property type="project" value="InterPro"/>
</dbReference>
<dbReference type="PANTHER" id="PTHR11082:SF5">
    <property type="entry name" value="TRNA-DIHYDROURIDINE(16_17) SYNTHASE [NAD(P)(+)]-LIKE"/>
    <property type="match status" value="1"/>
</dbReference>
<evidence type="ECO:0000256" key="10">
    <source>
        <dbReference type="ARBA" id="ARBA00047287"/>
    </source>
</evidence>
<dbReference type="OrthoDB" id="272303at2759"/>
<dbReference type="GO" id="GO:0050660">
    <property type="term" value="F:flavin adenine dinucleotide binding"/>
    <property type="evidence" value="ECO:0007669"/>
    <property type="project" value="InterPro"/>
</dbReference>
<keyword evidence="16" id="KW-1185">Reference proteome</keyword>
<dbReference type="InterPro" id="IPR035587">
    <property type="entry name" value="DUS-like_FMN-bd"/>
</dbReference>
<evidence type="ECO:0000256" key="8">
    <source>
        <dbReference type="ARBA" id="ARBA00038313"/>
    </source>
</evidence>
<evidence type="ECO:0000259" key="15">
    <source>
        <dbReference type="Pfam" id="PF01207"/>
    </source>
</evidence>
<evidence type="ECO:0000256" key="2">
    <source>
        <dbReference type="ARBA" id="ARBA00022630"/>
    </source>
</evidence>
<dbReference type="Proteomes" id="UP000694843">
    <property type="component" value="Unplaced"/>
</dbReference>
<evidence type="ECO:0000256" key="1">
    <source>
        <dbReference type="ARBA" id="ARBA00001917"/>
    </source>
</evidence>
<evidence type="ECO:0000256" key="6">
    <source>
        <dbReference type="ARBA" id="ARBA00023002"/>
    </source>
</evidence>
<proteinExistence type="inferred from homology"/>
<evidence type="ECO:0000256" key="7">
    <source>
        <dbReference type="ARBA" id="ARBA00023027"/>
    </source>
</evidence>
<protein>
    <recommendedName>
        <fullName evidence="9">tRNA-dihydrouridine(16/17) synthase [NAD(P)(+)]</fullName>
        <ecNumber evidence="9">1.3.1.88</ecNumber>
    </recommendedName>
</protein>
<keyword evidence="4" id="KW-0819">tRNA processing</keyword>
<dbReference type="KEGG" id="hazt:108671151"/>
<dbReference type="Gene3D" id="3.20.20.70">
    <property type="entry name" value="Aldolase class I"/>
    <property type="match status" value="2"/>
</dbReference>
<dbReference type="PROSITE" id="PS01136">
    <property type="entry name" value="UPF0034"/>
    <property type="match status" value="1"/>
</dbReference>
<organism evidence="16 17">
    <name type="scientific">Hyalella azteca</name>
    <name type="common">Amphipod</name>
    <dbReference type="NCBI Taxonomy" id="294128"/>
    <lineage>
        <taxon>Eukaryota</taxon>
        <taxon>Metazoa</taxon>
        <taxon>Ecdysozoa</taxon>
        <taxon>Arthropoda</taxon>
        <taxon>Crustacea</taxon>
        <taxon>Multicrustacea</taxon>
        <taxon>Malacostraca</taxon>
        <taxon>Eumalacostraca</taxon>
        <taxon>Peracarida</taxon>
        <taxon>Amphipoda</taxon>
        <taxon>Senticaudata</taxon>
        <taxon>Talitrida</taxon>
        <taxon>Talitroidea</taxon>
        <taxon>Hyalellidae</taxon>
        <taxon>Hyalella</taxon>
    </lineage>
</organism>
<keyword evidence="6" id="KW-0560">Oxidoreductase</keyword>